<accession>A0A5R9LDL2</accession>
<comment type="catalytic activity">
    <reaction evidence="4">
        <text>L-methionine sulfone + acetyl-CoA = N-acetyl-L-methionine sulfone + CoA + H(+)</text>
        <dbReference type="Rhea" id="RHEA:47656"/>
        <dbReference type="ChEBI" id="CHEBI:15378"/>
        <dbReference type="ChEBI" id="CHEBI:57287"/>
        <dbReference type="ChEBI" id="CHEBI:57288"/>
        <dbReference type="ChEBI" id="CHEBI:87824"/>
        <dbReference type="ChEBI" id="CHEBI:87825"/>
    </reaction>
</comment>
<dbReference type="Gene3D" id="3.40.630.30">
    <property type="match status" value="1"/>
</dbReference>
<sequence length="172" mass="19225">MTIRHASRDDCAAIAEIYNHAVMHTAAIWNDKTVDTDNRIAWFEARQLAGYPVLVSEQNGIITGYASFGEWRAFDGFRHTVEHSVYVHPEHQGKGAGRSLLVALISEAKRQNKHVMVAGIEAQNQASLHLHKALGFITTGQMPQVGTKFGRWLDLTFMQLQLDDRRDPDGSA</sequence>
<dbReference type="EMBL" id="VCHQ01000026">
    <property type="protein sequence ID" value="TLV11576.1"/>
    <property type="molecule type" value="Genomic_DNA"/>
</dbReference>
<dbReference type="Proteomes" id="UP000307430">
    <property type="component" value="Unassembled WGS sequence"/>
</dbReference>
<comment type="caution">
    <text evidence="6">The sequence shown here is derived from an EMBL/GenBank/DDBJ whole genome shotgun (WGS) entry which is preliminary data.</text>
</comment>
<dbReference type="PROSITE" id="PS51186">
    <property type="entry name" value="GNAT"/>
    <property type="match status" value="1"/>
</dbReference>
<evidence type="ECO:0000313" key="7">
    <source>
        <dbReference type="Proteomes" id="UP000307430"/>
    </source>
</evidence>
<evidence type="ECO:0000256" key="2">
    <source>
        <dbReference type="ARBA" id="ARBA00023315"/>
    </source>
</evidence>
<dbReference type="FunFam" id="3.40.630.30:FF:000026">
    <property type="entry name" value="Phosphinothricin acetyltransferase"/>
    <property type="match status" value="1"/>
</dbReference>
<comment type="catalytic activity">
    <reaction evidence="3">
        <text>L-methionine sulfoximine + acetyl-CoA = N-acetyl-L-methionine sulfoximine + CoA + H(+)</text>
        <dbReference type="Rhea" id="RHEA:47660"/>
        <dbReference type="ChEBI" id="CHEBI:15378"/>
        <dbReference type="ChEBI" id="CHEBI:57287"/>
        <dbReference type="ChEBI" id="CHEBI:57288"/>
        <dbReference type="ChEBI" id="CHEBI:87826"/>
        <dbReference type="ChEBI" id="CHEBI:87827"/>
    </reaction>
</comment>
<feature type="domain" description="N-acetyltransferase" evidence="5">
    <location>
        <begin position="1"/>
        <end position="163"/>
    </location>
</feature>
<dbReference type="Pfam" id="PF00583">
    <property type="entry name" value="Acetyltransf_1"/>
    <property type="match status" value="1"/>
</dbReference>
<reference evidence="6 7" key="1">
    <citation type="submission" date="2019-05" db="EMBL/GenBank/DDBJ databases">
        <title>Genome sequence of Klebsiella sp strain TOUT106.</title>
        <authorList>
            <person name="Rahi P."/>
            <person name="Chaudhari D."/>
        </authorList>
    </citation>
    <scope>NUCLEOTIDE SEQUENCE [LARGE SCALE GENOMIC DNA]</scope>
    <source>
        <strain evidence="6 7">TOUT106</strain>
    </source>
</reference>
<dbReference type="InterPro" id="IPR000182">
    <property type="entry name" value="GNAT_dom"/>
</dbReference>
<gene>
    <name evidence="6" type="ORF">FE839_18480</name>
</gene>
<dbReference type="InterPro" id="IPR016181">
    <property type="entry name" value="Acyl_CoA_acyltransferase"/>
</dbReference>
<dbReference type="RefSeq" id="WP_138362242.1">
    <property type="nucleotide sequence ID" value="NZ_VCHQ01000026.1"/>
</dbReference>
<dbReference type="GO" id="GO:0016747">
    <property type="term" value="F:acyltransferase activity, transferring groups other than amino-acyl groups"/>
    <property type="evidence" value="ECO:0007669"/>
    <property type="project" value="InterPro"/>
</dbReference>
<name>A0A5R9LDL2_9ENTR</name>
<organism evidence="6 7">
    <name type="scientific">Klebsiella indica</name>
    <dbReference type="NCBI Taxonomy" id="2582917"/>
    <lineage>
        <taxon>Bacteria</taxon>
        <taxon>Pseudomonadati</taxon>
        <taxon>Pseudomonadota</taxon>
        <taxon>Gammaproteobacteria</taxon>
        <taxon>Enterobacterales</taxon>
        <taxon>Enterobacteriaceae</taxon>
        <taxon>Klebsiella/Raoultella group</taxon>
        <taxon>Klebsiella</taxon>
    </lineage>
</organism>
<evidence type="ECO:0000256" key="3">
    <source>
        <dbReference type="ARBA" id="ARBA00050603"/>
    </source>
</evidence>
<keyword evidence="1 6" id="KW-0808">Transferase</keyword>
<dbReference type="CDD" id="cd04301">
    <property type="entry name" value="NAT_SF"/>
    <property type="match status" value="1"/>
</dbReference>
<evidence type="ECO:0000256" key="1">
    <source>
        <dbReference type="ARBA" id="ARBA00022679"/>
    </source>
</evidence>
<protein>
    <submittedName>
        <fullName evidence="6">N-acetyltransferase family protein</fullName>
    </submittedName>
</protein>
<proteinExistence type="predicted"/>
<dbReference type="PANTHER" id="PTHR43072">
    <property type="entry name" value="N-ACETYLTRANSFERASE"/>
    <property type="match status" value="1"/>
</dbReference>
<keyword evidence="7" id="KW-1185">Reference proteome</keyword>
<dbReference type="PANTHER" id="PTHR43072:SF23">
    <property type="entry name" value="UPF0039 PROTEIN C11D3.02C"/>
    <property type="match status" value="1"/>
</dbReference>
<keyword evidence="2" id="KW-0012">Acyltransferase</keyword>
<evidence type="ECO:0000259" key="5">
    <source>
        <dbReference type="PROSITE" id="PS51186"/>
    </source>
</evidence>
<evidence type="ECO:0000313" key="6">
    <source>
        <dbReference type="EMBL" id="TLV11576.1"/>
    </source>
</evidence>
<dbReference type="AlphaFoldDB" id="A0A5R9LDL2"/>
<dbReference type="SUPFAM" id="SSF55729">
    <property type="entry name" value="Acyl-CoA N-acyltransferases (Nat)"/>
    <property type="match status" value="1"/>
</dbReference>
<evidence type="ECO:0000256" key="4">
    <source>
        <dbReference type="ARBA" id="ARBA00051334"/>
    </source>
</evidence>